<sequence>MSSASSISNLPTDPAGGGSMSGNVQITASEQNKMIDSMQQQLSGNSPATEINKVSGQSGGGGIELSQSTIAELVSGIQKVAKTGNTSLPSRDIPMNESTVATDEGVKPNYIPPTENTDYIKDYEENNHIVRNYEQKAEKIQQAEDLYEELQTPIIVMLIYFLFQLPAFKKYERKLIPGLFGSDFNINTYGVLFNSVLIGLIVFIVRRLIQNI</sequence>
<feature type="region of interest" description="Disordered" evidence="2">
    <location>
        <begin position="39"/>
        <end position="60"/>
    </location>
</feature>
<feature type="region of interest" description="Disordered" evidence="2">
    <location>
        <begin position="1"/>
        <end position="23"/>
    </location>
</feature>
<accession>A0A6C0FBV6</accession>
<keyword evidence="3" id="KW-1133">Transmembrane helix</keyword>
<evidence type="ECO:0000256" key="3">
    <source>
        <dbReference type="SAM" id="Phobius"/>
    </source>
</evidence>
<evidence type="ECO:0000256" key="2">
    <source>
        <dbReference type="SAM" id="MobiDB-lite"/>
    </source>
</evidence>
<proteinExistence type="predicted"/>
<feature type="compositionally biased region" description="Polar residues" evidence="2">
    <location>
        <begin position="39"/>
        <end position="56"/>
    </location>
</feature>
<feature type="coiled-coil region" evidence="1">
    <location>
        <begin position="123"/>
        <end position="150"/>
    </location>
</feature>
<keyword evidence="3" id="KW-0812">Transmembrane</keyword>
<name>A0A6C0FBV6_9ZZZZ</name>
<protein>
    <submittedName>
        <fullName evidence="4">Uncharacterized protein</fullName>
    </submittedName>
</protein>
<dbReference type="AlphaFoldDB" id="A0A6C0FBV6"/>
<feature type="transmembrane region" description="Helical" evidence="3">
    <location>
        <begin position="188"/>
        <end position="209"/>
    </location>
</feature>
<organism evidence="4">
    <name type="scientific">viral metagenome</name>
    <dbReference type="NCBI Taxonomy" id="1070528"/>
    <lineage>
        <taxon>unclassified sequences</taxon>
        <taxon>metagenomes</taxon>
        <taxon>organismal metagenomes</taxon>
    </lineage>
</organism>
<evidence type="ECO:0000313" key="4">
    <source>
        <dbReference type="EMBL" id="QHT38692.1"/>
    </source>
</evidence>
<keyword evidence="1" id="KW-0175">Coiled coil</keyword>
<dbReference type="EMBL" id="MN738833">
    <property type="protein sequence ID" value="QHT38692.1"/>
    <property type="molecule type" value="Genomic_DNA"/>
</dbReference>
<feature type="compositionally biased region" description="Polar residues" evidence="2">
    <location>
        <begin position="1"/>
        <end position="11"/>
    </location>
</feature>
<feature type="transmembrane region" description="Helical" evidence="3">
    <location>
        <begin position="150"/>
        <end position="168"/>
    </location>
</feature>
<evidence type="ECO:0000256" key="1">
    <source>
        <dbReference type="SAM" id="Coils"/>
    </source>
</evidence>
<reference evidence="4" key="1">
    <citation type="journal article" date="2020" name="Nature">
        <title>Giant virus diversity and host interactions through global metagenomics.</title>
        <authorList>
            <person name="Schulz F."/>
            <person name="Roux S."/>
            <person name="Paez-Espino D."/>
            <person name="Jungbluth S."/>
            <person name="Walsh D.A."/>
            <person name="Denef V.J."/>
            <person name="McMahon K.D."/>
            <person name="Konstantinidis K.T."/>
            <person name="Eloe-Fadrosh E.A."/>
            <person name="Kyrpides N.C."/>
            <person name="Woyke T."/>
        </authorList>
    </citation>
    <scope>NUCLEOTIDE SEQUENCE</scope>
    <source>
        <strain evidence="4">GVMAG-S-ERX556106-38</strain>
    </source>
</reference>
<keyword evidence="3" id="KW-0472">Membrane</keyword>